<feature type="region of interest" description="Disordered" evidence="1">
    <location>
        <begin position="1"/>
        <end position="21"/>
    </location>
</feature>
<protein>
    <submittedName>
        <fullName evidence="2">Uncharacterized protein</fullName>
    </submittedName>
</protein>
<reference evidence="2 3" key="1">
    <citation type="journal article" date="2021" name="BMC Genomics">
        <title>Datura genome reveals duplications of psychoactive alkaloid biosynthetic genes and high mutation rate following tissue culture.</title>
        <authorList>
            <person name="Rajewski A."/>
            <person name="Carter-House D."/>
            <person name="Stajich J."/>
            <person name="Litt A."/>
        </authorList>
    </citation>
    <scope>NUCLEOTIDE SEQUENCE [LARGE SCALE GENOMIC DNA]</scope>
    <source>
        <strain evidence="2">AR-01</strain>
    </source>
</reference>
<sequence length="96" mass="11173">VWSTSWEEEDKGKGDEKNHVVSREKEEKIELERHTCAMAYVTRRQSQCRVRRDAPGYWCYEQRSAQGLLDCQRLQNPISIQAGIIKAKSTAIYTLI</sequence>
<feature type="non-terminal residue" evidence="2">
    <location>
        <position position="1"/>
    </location>
</feature>
<keyword evidence="3" id="KW-1185">Reference proteome</keyword>
<comment type="caution">
    <text evidence="2">The sequence shown here is derived from an EMBL/GenBank/DDBJ whole genome shotgun (WGS) entry which is preliminary data.</text>
</comment>
<dbReference type="Proteomes" id="UP000823775">
    <property type="component" value="Unassembled WGS sequence"/>
</dbReference>
<accession>A0ABS8VGL7</accession>
<name>A0ABS8VGL7_DATST</name>
<organism evidence="2 3">
    <name type="scientific">Datura stramonium</name>
    <name type="common">Jimsonweed</name>
    <name type="synonym">Common thornapple</name>
    <dbReference type="NCBI Taxonomy" id="4076"/>
    <lineage>
        <taxon>Eukaryota</taxon>
        <taxon>Viridiplantae</taxon>
        <taxon>Streptophyta</taxon>
        <taxon>Embryophyta</taxon>
        <taxon>Tracheophyta</taxon>
        <taxon>Spermatophyta</taxon>
        <taxon>Magnoliopsida</taxon>
        <taxon>eudicotyledons</taxon>
        <taxon>Gunneridae</taxon>
        <taxon>Pentapetalae</taxon>
        <taxon>asterids</taxon>
        <taxon>lamiids</taxon>
        <taxon>Solanales</taxon>
        <taxon>Solanaceae</taxon>
        <taxon>Solanoideae</taxon>
        <taxon>Datureae</taxon>
        <taxon>Datura</taxon>
    </lineage>
</organism>
<evidence type="ECO:0000313" key="2">
    <source>
        <dbReference type="EMBL" id="MCD9646391.1"/>
    </source>
</evidence>
<feature type="compositionally biased region" description="Basic and acidic residues" evidence="1">
    <location>
        <begin position="10"/>
        <end position="21"/>
    </location>
</feature>
<evidence type="ECO:0000313" key="3">
    <source>
        <dbReference type="Proteomes" id="UP000823775"/>
    </source>
</evidence>
<evidence type="ECO:0000256" key="1">
    <source>
        <dbReference type="SAM" id="MobiDB-lite"/>
    </source>
</evidence>
<dbReference type="EMBL" id="JACEIK010004779">
    <property type="protein sequence ID" value="MCD9646391.1"/>
    <property type="molecule type" value="Genomic_DNA"/>
</dbReference>
<gene>
    <name evidence="2" type="ORF">HAX54_036174</name>
</gene>
<proteinExistence type="predicted"/>